<dbReference type="GO" id="GO:0005506">
    <property type="term" value="F:iron ion binding"/>
    <property type="evidence" value="ECO:0007669"/>
    <property type="project" value="InterPro"/>
</dbReference>
<dbReference type="Pfam" id="PF00067">
    <property type="entry name" value="p450"/>
    <property type="match status" value="1"/>
</dbReference>
<evidence type="ECO:0000256" key="13">
    <source>
        <dbReference type="SAM" id="Phobius"/>
    </source>
</evidence>
<dbReference type="InterPro" id="IPR002403">
    <property type="entry name" value="Cyt_P450_E_grp-IV"/>
</dbReference>
<evidence type="ECO:0000313" key="15">
    <source>
        <dbReference type="Proteomes" id="UP001174934"/>
    </source>
</evidence>
<dbReference type="SUPFAM" id="SSF48264">
    <property type="entry name" value="Cytochrome P450"/>
    <property type="match status" value="1"/>
</dbReference>
<keyword evidence="11 13" id="KW-0472">Membrane</keyword>
<dbReference type="PRINTS" id="PR00385">
    <property type="entry name" value="P450"/>
</dbReference>
<dbReference type="AlphaFoldDB" id="A0AA40C9A0"/>
<feature type="transmembrane region" description="Helical" evidence="13">
    <location>
        <begin position="42"/>
        <end position="59"/>
    </location>
</feature>
<dbReference type="PRINTS" id="PR00465">
    <property type="entry name" value="EP450IV"/>
</dbReference>
<feature type="transmembrane region" description="Helical" evidence="13">
    <location>
        <begin position="71"/>
        <end position="97"/>
    </location>
</feature>
<dbReference type="GO" id="GO:0016705">
    <property type="term" value="F:oxidoreductase activity, acting on paired donors, with incorporation or reduction of molecular oxygen"/>
    <property type="evidence" value="ECO:0007669"/>
    <property type="project" value="InterPro"/>
</dbReference>
<evidence type="ECO:0000256" key="3">
    <source>
        <dbReference type="ARBA" id="ARBA00010617"/>
    </source>
</evidence>
<evidence type="ECO:0000256" key="5">
    <source>
        <dbReference type="ARBA" id="ARBA00022692"/>
    </source>
</evidence>
<comment type="cofactor">
    <cofactor evidence="1 12">
        <name>heme</name>
        <dbReference type="ChEBI" id="CHEBI:30413"/>
    </cofactor>
</comment>
<evidence type="ECO:0000256" key="12">
    <source>
        <dbReference type="PIRSR" id="PIRSR602403-1"/>
    </source>
</evidence>
<organism evidence="14 15">
    <name type="scientific">Bombardia bombarda</name>
    <dbReference type="NCBI Taxonomy" id="252184"/>
    <lineage>
        <taxon>Eukaryota</taxon>
        <taxon>Fungi</taxon>
        <taxon>Dikarya</taxon>
        <taxon>Ascomycota</taxon>
        <taxon>Pezizomycotina</taxon>
        <taxon>Sordariomycetes</taxon>
        <taxon>Sordariomycetidae</taxon>
        <taxon>Sordariales</taxon>
        <taxon>Lasiosphaeriaceae</taxon>
        <taxon>Bombardia</taxon>
    </lineage>
</organism>
<sequence length="558" mass="62631">MQFDQTPAGLPQLVGAVGVLSGLAIHHALFIHGEWHVHAPEIARYYGLLVAVSALAQSLPGNLGTTARAEAAAGGLGLLTLGHLLGLATSILVYRLFFHRLNKARLPGPLWACVTKLGHIWECRESKNHMYLDKLFAKYGDFVRTGPAEVTVFVPESLLAVGGRQSDCVKAEFYDLLWPERALFAARDKAMHAKRRRDWQLGFSPSAIAHHEIKVFKHVDELDRQLERISKSGAVVDATDLLLWFTFDIMGDFTFSKSFGMLENQRWHDITVKMKRARVLLGPLAPTPWLLQIGLKLLPRVWWVRDWYESVDWAQEQMTERLSRGAKSGSVDGDVISDLSSYLMKKGPGDEVSPWLRGDSLLAILAGSEPTAQALAAIFHELAMHPEHQEKLRQELGVLSTTDNKALAELPHLNAVIQEAMRLHPSLITGGIRKTTEKGVMINDVFIPPHTTVVTPLYTISRREDCFERGTEFIPERWTTHGDMVRNAAAHVPFSLGKYNCIGQQFAMRIMRYTISMVVKKYIFHHPPGYDGSEMETNKVDRFTSFPGRVPLCFSLRD</sequence>
<evidence type="ECO:0000256" key="6">
    <source>
        <dbReference type="ARBA" id="ARBA00022723"/>
    </source>
</evidence>
<dbReference type="InterPro" id="IPR036396">
    <property type="entry name" value="Cyt_P450_sf"/>
</dbReference>
<feature type="transmembrane region" description="Helical" evidence="13">
    <location>
        <begin position="12"/>
        <end position="30"/>
    </location>
</feature>
<accession>A0AA40C9A0</accession>
<dbReference type="PANTHER" id="PTHR24305:SF112">
    <property type="entry name" value="L-ORNITHINE-N5-MONOOXYGENASE (EUROFUNG)"/>
    <property type="match status" value="1"/>
</dbReference>
<dbReference type="PANTHER" id="PTHR24305">
    <property type="entry name" value="CYTOCHROME P450"/>
    <property type="match status" value="1"/>
</dbReference>
<evidence type="ECO:0000256" key="4">
    <source>
        <dbReference type="ARBA" id="ARBA00022617"/>
    </source>
</evidence>
<reference evidence="14" key="1">
    <citation type="submission" date="2023-06" db="EMBL/GenBank/DDBJ databases">
        <title>Genome-scale phylogeny and comparative genomics of the fungal order Sordariales.</title>
        <authorList>
            <consortium name="Lawrence Berkeley National Laboratory"/>
            <person name="Hensen N."/>
            <person name="Bonometti L."/>
            <person name="Westerberg I."/>
            <person name="Brannstrom I.O."/>
            <person name="Guillou S."/>
            <person name="Cros-Aarteil S."/>
            <person name="Calhoun S."/>
            <person name="Haridas S."/>
            <person name="Kuo A."/>
            <person name="Mondo S."/>
            <person name="Pangilinan J."/>
            <person name="Riley R."/>
            <person name="LaButti K."/>
            <person name="Andreopoulos B."/>
            <person name="Lipzen A."/>
            <person name="Chen C."/>
            <person name="Yanf M."/>
            <person name="Daum C."/>
            <person name="Ng V."/>
            <person name="Clum A."/>
            <person name="Steindorff A."/>
            <person name="Ohm R."/>
            <person name="Martin F."/>
            <person name="Silar P."/>
            <person name="Natvig D."/>
            <person name="Lalanne C."/>
            <person name="Gautier V."/>
            <person name="Ament-velasquez S.L."/>
            <person name="Kruys A."/>
            <person name="Hutchinson M.I."/>
            <person name="Powell A.J."/>
            <person name="Barry K."/>
            <person name="Miller A.N."/>
            <person name="Grigoriev I.V."/>
            <person name="Debuchy R."/>
            <person name="Gladieux P."/>
            <person name="Thoren M.H."/>
            <person name="Johannesson H."/>
        </authorList>
    </citation>
    <scope>NUCLEOTIDE SEQUENCE</scope>
    <source>
        <strain evidence="14">SMH3391-2</strain>
    </source>
</reference>
<protein>
    <submittedName>
        <fullName evidence="14">Cytochrome P450</fullName>
    </submittedName>
</protein>
<dbReference type="EMBL" id="JAULSR010000002">
    <property type="protein sequence ID" value="KAK0629344.1"/>
    <property type="molecule type" value="Genomic_DNA"/>
</dbReference>
<evidence type="ECO:0000256" key="11">
    <source>
        <dbReference type="ARBA" id="ARBA00023136"/>
    </source>
</evidence>
<evidence type="ECO:0000256" key="10">
    <source>
        <dbReference type="ARBA" id="ARBA00023033"/>
    </source>
</evidence>
<comment type="similarity">
    <text evidence="3">Belongs to the cytochrome P450 family.</text>
</comment>
<dbReference type="GO" id="GO:0004497">
    <property type="term" value="F:monooxygenase activity"/>
    <property type="evidence" value="ECO:0007669"/>
    <property type="project" value="UniProtKB-KW"/>
</dbReference>
<comment type="subcellular location">
    <subcellularLocation>
        <location evidence="2">Membrane</location>
    </subcellularLocation>
</comment>
<dbReference type="Proteomes" id="UP001174934">
    <property type="component" value="Unassembled WGS sequence"/>
</dbReference>
<dbReference type="GO" id="GO:0016020">
    <property type="term" value="C:membrane"/>
    <property type="evidence" value="ECO:0007669"/>
    <property type="project" value="UniProtKB-SubCell"/>
</dbReference>
<dbReference type="GO" id="GO:0020037">
    <property type="term" value="F:heme binding"/>
    <property type="evidence" value="ECO:0007669"/>
    <property type="project" value="InterPro"/>
</dbReference>
<keyword evidence="9 12" id="KW-0408">Iron</keyword>
<evidence type="ECO:0000256" key="7">
    <source>
        <dbReference type="ARBA" id="ARBA00022989"/>
    </source>
</evidence>
<dbReference type="InterPro" id="IPR001128">
    <property type="entry name" value="Cyt_P450"/>
</dbReference>
<evidence type="ECO:0000256" key="8">
    <source>
        <dbReference type="ARBA" id="ARBA00023002"/>
    </source>
</evidence>
<name>A0AA40C9A0_9PEZI</name>
<keyword evidence="6 12" id="KW-0479">Metal-binding</keyword>
<keyword evidence="4 12" id="KW-0349">Heme</keyword>
<keyword evidence="7 13" id="KW-1133">Transmembrane helix</keyword>
<proteinExistence type="inferred from homology"/>
<evidence type="ECO:0000256" key="1">
    <source>
        <dbReference type="ARBA" id="ARBA00001971"/>
    </source>
</evidence>
<feature type="binding site" description="axial binding residue" evidence="12">
    <location>
        <position position="501"/>
    </location>
    <ligand>
        <name>heme</name>
        <dbReference type="ChEBI" id="CHEBI:30413"/>
    </ligand>
    <ligandPart>
        <name>Fe</name>
        <dbReference type="ChEBI" id="CHEBI:18248"/>
    </ligandPart>
</feature>
<keyword evidence="15" id="KW-1185">Reference proteome</keyword>
<evidence type="ECO:0000313" key="14">
    <source>
        <dbReference type="EMBL" id="KAK0629344.1"/>
    </source>
</evidence>
<dbReference type="InterPro" id="IPR050121">
    <property type="entry name" value="Cytochrome_P450_monoxygenase"/>
</dbReference>
<comment type="caution">
    <text evidence="14">The sequence shown here is derived from an EMBL/GenBank/DDBJ whole genome shotgun (WGS) entry which is preliminary data.</text>
</comment>
<dbReference type="Gene3D" id="1.10.630.10">
    <property type="entry name" value="Cytochrome P450"/>
    <property type="match status" value="1"/>
</dbReference>
<keyword evidence="5 13" id="KW-0812">Transmembrane</keyword>
<keyword evidence="8" id="KW-0560">Oxidoreductase</keyword>
<evidence type="ECO:0000256" key="9">
    <source>
        <dbReference type="ARBA" id="ARBA00023004"/>
    </source>
</evidence>
<evidence type="ECO:0000256" key="2">
    <source>
        <dbReference type="ARBA" id="ARBA00004370"/>
    </source>
</evidence>
<keyword evidence="10" id="KW-0503">Monooxygenase</keyword>
<gene>
    <name evidence="14" type="ORF">B0T17DRAFT_491449</name>
</gene>
<dbReference type="CDD" id="cd11061">
    <property type="entry name" value="CYP67-like"/>
    <property type="match status" value="1"/>
</dbReference>